<comment type="caution">
    <text evidence="1">The sequence shown here is derived from an EMBL/GenBank/DDBJ whole genome shotgun (WGS) entry which is preliminary data.</text>
</comment>
<dbReference type="Gene3D" id="3.10.129.10">
    <property type="entry name" value="Hotdog Thioesterase"/>
    <property type="match status" value="1"/>
</dbReference>
<name>A0A645CPM6_9ZZZZ</name>
<sequence>MCEILAQSACVLLGDNMTGNITPMYTGLNNVRFKASVRPGDTFITECRITKSRPPFYFAEGKGTVNDVLCVKAEFSFAVIGE</sequence>
<protein>
    <recommendedName>
        <fullName evidence="2">3-hydroxyacyl-[acyl-carrier-protein] dehydratase</fullName>
    </recommendedName>
</protein>
<dbReference type="InterPro" id="IPR029069">
    <property type="entry name" value="HotDog_dom_sf"/>
</dbReference>
<reference evidence="1" key="1">
    <citation type="submission" date="2019-08" db="EMBL/GenBank/DDBJ databases">
        <authorList>
            <person name="Kucharzyk K."/>
            <person name="Murdoch R.W."/>
            <person name="Higgins S."/>
            <person name="Loffler F."/>
        </authorList>
    </citation>
    <scope>NUCLEOTIDE SEQUENCE</scope>
</reference>
<evidence type="ECO:0000313" key="1">
    <source>
        <dbReference type="EMBL" id="MPM79026.1"/>
    </source>
</evidence>
<dbReference type="AlphaFoldDB" id="A0A645CPM6"/>
<evidence type="ECO:0008006" key="2">
    <source>
        <dbReference type="Google" id="ProtNLM"/>
    </source>
</evidence>
<proteinExistence type="predicted"/>
<organism evidence="1">
    <name type="scientific">bioreactor metagenome</name>
    <dbReference type="NCBI Taxonomy" id="1076179"/>
    <lineage>
        <taxon>unclassified sequences</taxon>
        <taxon>metagenomes</taxon>
        <taxon>ecological metagenomes</taxon>
    </lineage>
</organism>
<accession>A0A645CPM6</accession>
<dbReference type="EMBL" id="VSSQ01029062">
    <property type="protein sequence ID" value="MPM79026.1"/>
    <property type="molecule type" value="Genomic_DNA"/>
</dbReference>
<gene>
    <name evidence="1" type="ORF">SDC9_126042</name>
</gene>
<dbReference type="SUPFAM" id="SSF54637">
    <property type="entry name" value="Thioesterase/thiol ester dehydrase-isomerase"/>
    <property type="match status" value="1"/>
</dbReference>